<dbReference type="Proteomes" id="UP000516305">
    <property type="component" value="Chromosome"/>
</dbReference>
<dbReference type="InterPro" id="IPR051158">
    <property type="entry name" value="Metallophosphoesterase_sf"/>
</dbReference>
<evidence type="ECO:0000259" key="4">
    <source>
        <dbReference type="Pfam" id="PF00149"/>
    </source>
</evidence>
<dbReference type="InterPro" id="IPR004843">
    <property type="entry name" value="Calcineurin-like_PHP"/>
</dbReference>
<accession>A0A7H0VK01</accession>
<dbReference type="EMBL" id="CP060139">
    <property type="protein sequence ID" value="QNR26049.1"/>
    <property type="molecule type" value="Genomic_DNA"/>
</dbReference>
<name>A0A7H0VK01_9FLAO</name>
<keyword evidence="3" id="KW-0472">Membrane</keyword>
<evidence type="ECO:0000256" key="2">
    <source>
        <dbReference type="ARBA" id="ARBA00022801"/>
    </source>
</evidence>
<keyword evidence="3" id="KW-1133">Transmembrane helix</keyword>
<keyword evidence="3" id="KW-0812">Transmembrane</keyword>
<feature type="transmembrane region" description="Helical" evidence="3">
    <location>
        <begin position="24"/>
        <end position="42"/>
    </location>
</feature>
<dbReference type="InterPro" id="IPR029052">
    <property type="entry name" value="Metallo-depent_PP-like"/>
</dbReference>
<dbReference type="PANTHER" id="PTHR31302">
    <property type="entry name" value="TRANSMEMBRANE PROTEIN WITH METALLOPHOSPHOESTERASE DOMAIN-RELATED"/>
    <property type="match status" value="1"/>
</dbReference>
<dbReference type="GO" id="GO:0008758">
    <property type="term" value="F:UDP-2,3-diacylglucosamine hydrolase activity"/>
    <property type="evidence" value="ECO:0007669"/>
    <property type="project" value="TreeGrafter"/>
</dbReference>
<dbReference type="SUPFAM" id="SSF56300">
    <property type="entry name" value="Metallo-dependent phosphatases"/>
    <property type="match status" value="1"/>
</dbReference>
<organism evidence="5 6">
    <name type="scientific">Croceimicrobium hydrocarbonivorans</name>
    <dbReference type="NCBI Taxonomy" id="2761580"/>
    <lineage>
        <taxon>Bacteria</taxon>
        <taxon>Pseudomonadati</taxon>
        <taxon>Bacteroidota</taxon>
        <taxon>Flavobacteriia</taxon>
        <taxon>Flavobacteriales</taxon>
        <taxon>Owenweeksiaceae</taxon>
        <taxon>Croceimicrobium</taxon>
    </lineage>
</organism>
<dbReference type="GO" id="GO:0016020">
    <property type="term" value="C:membrane"/>
    <property type="evidence" value="ECO:0007669"/>
    <property type="project" value="GOC"/>
</dbReference>
<dbReference type="GO" id="GO:0009245">
    <property type="term" value="P:lipid A biosynthetic process"/>
    <property type="evidence" value="ECO:0007669"/>
    <property type="project" value="TreeGrafter"/>
</dbReference>
<feature type="transmembrane region" description="Helical" evidence="3">
    <location>
        <begin position="54"/>
        <end position="72"/>
    </location>
</feature>
<dbReference type="Pfam" id="PF00149">
    <property type="entry name" value="Metallophos"/>
    <property type="match status" value="1"/>
</dbReference>
<dbReference type="KEGG" id="chyd:H4K34_09855"/>
<proteinExistence type="predicted"/>
<dbReference type="AlphaFoldDB" id="A0A7H0VK01"/>
<evidence type="ECO:0000313" key="5">
    <source>
        <dbReference type="EMBL" id="QNR26049.1"/>
    </source>
</evidence>
<sequence length="401" mass="45364">MSVVDIYAYQAVRTLTKDQVWGRYLYWGLSIAFLVLLVLVIINFDRSAGPQHPLFKIFMGSFVLLFVPKLIISAPLLLEDIVRIIVGISGKIISSSEGGPFMPSRRKFVSQMALALAAIPFAGILHGIFKGKYNYRVIKKTLFFPDLPDAFDGFRLTQISDVHSGSFDNPEKIAYGINLINQQRSDLILFTGDLVNNVADEMEPWKEVFSTLNAPMGKYSILGNHDYGDYVNWPSAEAKAANMQKLYRTHADIGFDLLRNENRVIEKDGERIRLVGVENWGKGFAQHGDLELALQDTSEQEFHILMSHDPSHFDEVVKKHPKKMSLTLSGHTHGMQFGIEIPGVFRWSPVKYRYPKWAGLYEDAGRYLYVNRGFGFLAFPGRVGIWPEITVLELRKGEANA</sequence>
<gene>
    <name evidence="5" type="ORF">H4K34_09855</name>
</gene>
<protein>
    <submittedName>
        <fullName evidence="5">Metallophosphoesterase</fullName>
    </submittedName>
</protein>
<evidence type="ECO:0000256" key="3">
    <source>
        <dbReference type="SAM" id="Phobius"/>
    </source>
</evidence>
<reference evidence="5 6" key="1">
    <citation type="submission" date="2020-08" db="EMBL/GenBank/DDBJ databases">
        <title>Croceimicrobium hydrocarbonivorans gen. nov., sp. nov., a novel marine bacterium isolated from a bacterial consortium that degrades polyethylene terephthalate.</title>
        <authorList>
            <person name="Liu R."/>
        </authorList>
    </citation>
    <scope>NUCLEOTIDE SEQUENCE [LARGE SCALE GENOMIC DNA]</scope>
    <source>
        <strain evidence="5 6">A20-9</strain>
    </source>
</reference>
<feature type="domain" description="Calcineurin-like phosphoesterase" evidence="4">
    <location>
        <begin position="154"/>
        <end position="334"/>
    </location>
</feature>
<evidence type="ECO:0000256" key="1">
    <source>
        <dbReference type="ARBA" id="ARBA00022723"/>
    </source>
</evidence>
<evidence type="ECO:0000313" key="6">
    <source>
        <dbReference type="Proteomes" id="UP000516305"/>
    </source>
</evidence>
<keyword evidence="1" id="KW-0479">Metal-binding</keyword>
<keyword evidence="2" id="KW-0378">Hydrolase</keyword>
<dbReference type="Gene3D" id="3.60.21.10">
    <property type="match status" value="1"/>
</dbReference>
<feature type="transmembrane region" description="Helical" evidence="3">
    <location>
        <begin position="108"/>
        <end position="129"/>
    </location>
</feature>
<dbReference type="GO" id="GO:0046872">
    <property type="term" value="F:metal ion binding"/>
    <property type="evidence" value="ECO:0007669"/>
    <property type="project" value="UniProtKB-KW"/>
</dbReference>
<dbReference type="PANTHER" id="PTHR31302:SF31">
    <property type="entry name" value="PHOSPHODIESTERASE YAEI"/>
    <property type="match status" value="1"/>
</dbReference>
<keyword evidence="6" id="KW-1185">Reference proteome</keyword>